<gene>
    <name evidence="1" type="ordered locus">Turpa_1739</name>
</gene>
<accession>I4B529</accession>
<organism evidence="1 2">
    <name type="scientific">Turneriella parva (strain ATCC BAA-1111 / DSM 21527 / NCTC 11395 / H)</name>
    <name type="common">Leptospira parva</name>
    <dbReference type="NCBI Taxonomy" id="869212"/>
    <lineage>
        <taxon>Bacteria</taxon>
        <taxon>Pseudomonadati</taxon>
        <taxon>Spirochaetota</taxon>
        <taxon>Spirochaetia</taxon>
        <taxon>Leptospirales</taxon>
        <taxon>Leptospiraceae</taxon>
        <taxon>Turneriella</taxon>
    </lineage>
</organism>
<dbReference type="Gene3D" id="1.25.40.290">
    <property type="entry name" value="ARM repeat domains"/>
    <property type="match status" value="1"/>
</dbReference>
<dbReference type="PATRIC" id="fig|869212.3.peg.1739"/>
<dbReference type="Proteomes" id="UP000006048">
    <property type="component" value="Chromosome"/>
</dbReference>
<dbReference type="SUPFAM" id="SSF48371">
    <property type="entry name" value="ARM repeat"/>
    <property type="match status" value="1"/>
</dbReference>
<name>I4B529_TURPD</name>
<dbReference type="OrthoDB" id="9797162at2"/>
<dbReference type="RefSeq" id="WP_014802895.1">
    <property type="nucleotide sequence ID" value="NC_018020.1"/>
</dbReference>
<dbReference type="InterPro" id="IPR014825">
    <property type="entry name" value="DNA_alkylation"/>
</dbReference>
<proteinExistence type="predicted"/>
<reference evidence="1 2" key="1">
    <citation type="submission" date="2012-06" db="EMBL/GenBank/DDBJ databases">
        <title>The complete chromosome of genome of Turneriella parva DSM 21527.</title>
        <authorList>
            <consortium name="US DOE Joint Genome Institute (JGI-PGF)"/>
            <person name="Lucas S."/>
            <person name="Han J."/>
            <person name="Lapidus A."/>
            <person name="Bruce D."/>
            <person name="Goodwin L."/>
            <person name="Pitluck S."/>
            <person name="Peters L."/>
            <person name="Kyrpides N."/>
            <person name="Mavromatis K."/>
            <person name="Ivanova N."/>
            <person name="Mikhailova N."/>
            <person name="Chertkov O."/>
            <person name="Detter J.C."/>
            <person name="Tapia R."/>
            <person name="Han C."/>
            <person name="Land M."/>
            <person name="Hauser L."/>
            <person name="Markowitz V."/>
            <person name="Cheng J.-F."/>
            <person name="Hugenholtz P."/>
            <person name="Woyke T."/>
            <person name="Wu D."/>
            <person name="Gronow S."/>
            <person name="Wellnitz S."/>
            <person name="Brambilla E."/>
            <person name="Klenk H.-P."/>
            <person name="Eisen J.A."/>
        </authorList>
    </citation>
    <scope>NUCLEOTIDE SEQUENCE [LARGE SCALE GENOMIC DNA]</scope>
    <source>
        <strain evidence="2">ATCC BAA-1111 / DSM 21527 / NCTC 11395 / H</strain>
    </source>
</reference>
<dbReference type="AlphaFoldDB" id="I4B529"/>
<dbReference type="KEGG" id="tpx:Turpa_1739"/>
<dbReference type="Pfam" id="PF08713">
    <property type="entry name" value="DNA_alkylation"/>
    <property type="match status" value="1"/>
</dbReference>
<dbReference type="InterPro" id="IPR016024">
    <property type="entry name" value="ARM-type_fold"/>
</dbReference>
<sequence>MQPLKDQFFSKTYITTLAADVKTAAPDFDAAAFTRQVLDRKWKNRELKDRMHHVADCLHAALNHDYKSSIRLLTPIVQQRIKEGTNSFGDMIFPDFVERFGLEDFKTSVRALEVFTAACSSEFAVRPFIVRYPQEMMQVMLQWSKHKSEHVRRLASEGCRPRLPWAMALPEFKKDPRPVLKILENLKSDTSEYVRRSVANNLNDISKDNLEVALKTAERWAGSSAEVDALVRHALRNELKKGNPRALKLFALATKTKTQIRDLKVSPAKIKIGDAVRIEFSAVVAAAERLRLEYWVFFVKAGGSTSKKVFQITEREFEKGSRHNFSKKHRFQNFTTRKHYAGAHRIVVAVNGEQKAETQVLLQ</sequence>
<protein>
    <submittedName>
        <fullName evidence="1">DNA-3-methylpurine glycosylase</fullName>
    </submittedName>
</protein>
<dbReference type="HOGENOM" id="CLU_064289_0_0_12"/>
<evidence type="ECO:0000313" key="1">
    <source>
        <dbReference type="EMBL" id="AFM12386.1"/>
    </source>
</evidence>
<evidence type="ECO:0000313" key="2">
    <source>
        <dbReference type="Proteomes" id="UP000006048"/>
    </source>
</evidence>
<keyword evidence="2" id="KW-1185">Reference proteome</keyword>
<dbReference type="STRING" id="869212.Turpa_1739"/>
<dbReference type="EMBL" id="CP002959">
    <property type="protein sequence ID" value="AFM12386.1"/>
    <property type="molecule type" value="Genomic_DNA"/>
</dbReference>